<sequence>MDQRFEQYYEKNILNADANTSAASTVTSSLFSDNVEYNNQVKELEDYYYKTLLNDEDGLNKVKSSENISDASSIIDDTAGFSQQCDESHVSKSNYCNLFDSQNVSTLKKLEVQINSNYFNITNSLPLTSANLQKLSSTNVTKNDENISHKKPIKIVITTAASVNAIDYSGTNINKQLFKTELCETFTTKGFCKYGNKCQFAHGLNELKLKQKTNNFRTKPCINWAKLGYCPYGKRCCFKHGDDRDIQIYKNAGSIIIEDKNIKQISSESPIKHQKNVVKKNLHSDILALEKMTW</sequence>
<protein>
    <recommendedName>
        <fullName evidence="6">C3H1-type domain-containing protein</fullName>
    </recommendedName>
</protein>
<keyword evidence="4 5" id="KW-0862">Zinc</keyword>
<feature type="zinc finger region" description="C3H1-type" evidence="5">
    <location>
        <begin position="177"/>
        <end position="205"/>
    </location>
</feature>
<dbReference type="AlphaFoldDB" id="G8BMV6"/>
<dbReference type="SUPFAM" id="SSF90229">
    <property type="entry name" value="CCCH zinc finger"/>
    <property type="match status" value="2"/>
</dbReference>
<dbReference type="Proteomes" id="UP000005666">
    <property type="component" value="Chromosome 1"/>
</dbReference>
<keyword evidence="1 5" id="KW-0479">Metal-binding</keyword>
<organism evidence="7 8">
    <name type="scientific">Tetrapisispora phaffii (strain ATCC 24235 / CBS 4417 / NBRC 1672 / NRRL Y-8282 / UCD 70-5)</name>
    <name type="common">Yeast</name>
    <name type="synonym">Fabospora phaffii</name>
    <dbReference type="NCBI Taxonomy" id="1071381"/>
    <lineage>
        <taxon>Eukaryota</taxon>
        <taxon>Fungi</taxon>
        <taxon>Dikarya</taxon>
        <taxon>Ascomycota</taxon>
        <taxon>Saccharomycotina</taxon>
        <taxon>Saccharomycetes</taxon>
        <taxon>Saccharomycetales</taxon>
        <taxon>Saccharomycetaceae</taxon>
        <taxon>Tetrapisispora</taxon>
    </lineage>
</organism>
<gene>
    <name evidence="7" type="primary">TPHA0A01510</name>
    <name evidence="7" type="ordered locus">TPHA_0A01510</name>
</gene>
<feature type="zinc finger region" description="C3H1-type" evidence="5">
    <location>
        <begin position="215"/>
        <end position="243"/>
    </location>
</feature>
<evidence type="ECO:0000313" key="8">
    <source>
        <dbReference type="Proteomes" id="UP000005666"/>
    </source>
</evidence>
<dbReference type="HOGENOM" id="CLU_060370_0_0_1"/>
<dbReference type="GO" id="GO:0003729">
    <property type="term" value="F:mRNA binding"/>
    <property type="evidence" value="ECO:0007669"/>
    <property type="project" value="InterPro"/>
</dbReference>
<evidence type="ECO:0000259" key="6">
    <source>
        <dbReference type="PROSITE" id="PS50103"/>
    </source>
</evidence>
<dbReference type="GO" id="GO:0006879">
    <property type="term" value="P:intracellular iron ion homeostasis"/>
    <property type="evidence" value="ECO:0007669"/>
    <property type="project" value="UniProtKB-ARBA"/>
</dbReference>
<dbReference type="FunFam" id="4.10.1000.10:FF:000018">
    <property type="entry name" value="Zinc finger protein"/>
    <property type="match status" value="1"/>
</dbReference>
<feature type="domain" description="C3H1-type" evidence="6">
    <location>
        <begin position="177"/>
        <end position="205"/>
    </location>
</feature>
<dbReference type="OrthoDB" id="410307at2759"/>
<evidence type="ECO:0000256" key="5">
    <source>
        <dbReference type="PROSITE-ProRule" id="PRU00723"/>
    </source>
</evidence>
<dbReference type="STRING" id="1071381.G8BMV6"/>
<dbReference type="GeneID" id="11532477"/>
<dbReference type="GO" id="GO:0008270">
    <property type="term" value="F:zinc ion binding"/>
    <property type="evidence" value="ECO:0007669"/>
    <property type="project" value="UniProtKB-KW"/>
</dbReference>
<dbReference type="SMART" id="SM00356">
    <property type="entry name" value="ZnF_C3H1"/>
    <property type="match status" value="2"/>
</dbReference>
<proteinExistence type="predicted"/>
<dbReference type="InterPro" id="IPR000571">
    <property type="entry name" value="Znf_CCCH"/>
</dbReference>
<dbReference type="eggNOG" id="KOG1677">
    <property type="taxonomic scope" value="Eukaryota"/>
</dbReference>
<dbReference type="PROSITE" id="PS50103">
    <property type="entry name" value="ZF_C3H1"/>
    <property type="match status" value="2"/>
</dbReference>
<accession>G8BMV6</accession>
<dbReference type="RefSeq" id="XP_003683668.1">
    <property type="nucleotide sequence ID" value="XM_003683620.1"/>
</dbReference>
<feature type="domain" description="C3H1-type" evidence="6">
    <location>
        <begin position="215"/>
        <end position="243"/>
    </location>
</feature>
<dbReference type="OMA" id="KPCINWS"/>
<keyword evidence="2" id="KW-0677">Repeat</keyword>
<dbReference type="Gene3D" id="4.10.1000.10">
    <property type="entry name" value="Zinc finger, CCCH-type"/>
    <property type="match status" value="2"/>
</dbReference>
<dbReference type="EMBL" id="HE612856">
    <property type="protein sequence ID" value="CCE61234.1"/>
    <property type="molecule type" value="Genomic_DNA"/>
</dbReference>
<dbReference type="InterPro" id="IPR036855">
    <property type="entry name" value="Znf_CCCH_sf"/>
</dbReference>
<name>G8BMV6_TETPH</name>
<evidence type="ECO:0000313" key="7">
    <source>
        <dbReference type="EMBL" id="CCE61234.1"/>
    </source>
</evidence>
<dbReference type="PANTHER" id="PTHR12547:SF18">
    <property type="entry name" value="PROTEIN TIS11"/>
    <property type="match status" value="1"/>
</dbReference>
<dbReference type="GO" id="GO:0000956">
    <property type="term" value="P:nuclear-transcribed mRNA catabolic process"/>
    <property type="evidence" value="ECO:0007669"/>
    <property type="project" value="UniProtKB-ARBA"/>
</dbReference>
<dbReference type="InterPro" id="IPR045877">
    <property type="entry name" value="ZFP36-like"/>
</dbReference>
<dbReference type="KEGG" id="tpf:TPHA_0A01510"/>
<dbReference type="Pfam" id="PF00642">
    <property type="entry name" value="zf-CCCH"/>
    <property type="match status" value="2"/>
</dbReference>
<keyword evidence="3 5" id="KW-0863">Zinc-finger</keyword>
<dbReference type="PANTHER" id="PTHR12547">
    <property type="entry name" value="CCCH ZINC FINGER/TIS11-RELATED"/>
    <property type="match status" value="1"/>
</dbReference>
<evidence type="ECO:0000256" key="1">
    <source>
        <dbReference type="ARBA" id="ARBA00022723"/>
    </source>
</evidence>
<dbReference type="FunFam" id="4.10.1000.10:FF:000001">
    <property type="entry name" value="zinc finger CCCH domain-containing protein 15-like"/>
    <property type="match status" value="1"/>
</dbReference>
<evidence type="ECO:0000256" key="4">
    <source>
        <dbReference type="ARBA" id="ARBA00022833"/>
    </source>
</evidence>
<evidence type="ECO:0000256" key="2">
    <source>
        <dbReference type="ARBA" id="ARBA00022737"/>
    </source>
</evidence>
<keyword evidence="8" id="KW-1185">Reference proteome</keyword>
<reference evidence="7 8" key="1">
    <citation type="journal article" date="2011" name="Proc. Natl. Acad. Sci. U.S.A.">
        <title>Evolutionary erosion of yeast sex chromosomes by mating-type switching accidents.</title>
        <authorList>
            <person name="Gordon J.L."/>
            <person name="Armisen D."/>
            <person name="Proux-Wera E."/>
            <person name="Oheigeartaigh S.S."/>
            <person name="Byrne K.P."/>
            <person name="Wolfe K.H."/>
        </authorList>
    </citation>
    <scope>NUCLEOTIDE SEQUENCE [LARGE SCALE GENOMIC DNA]</scope>
    <source>
        <strain evidence="8">ATCC 24235 / CBS 4417 / NBRC 1672 / NRRL Y-8282 / UCD 70-5</strain>
    </source>
</reference>
<evidence type="ECO:0000256" key="3">
    <source>
        <dbReference type="ARBA" id="ARBA00022771"/>
    </source>
</evidence>